<dbReference type="EMBL" id="VJXR01000002">
    <property type="protein sequence ID" value="TRW47428.1"/>
    <property type="molecule type" value="Genomic_DNA"/>
</dbReference>
<keyword evidence="4" id="KW-1185">Reference proteome</keyword>
<evidence type="ECO:0000313" key="3">
    <source>
        <dbReference type="EMBL" id="TRW47428.1"/>
    </source>
</evidence>
<feature type="domain" description="Treble clef zinc finger" evidence="2">
    <location>
        <begin position="26"/>
        <end position="80"/>
    </location>
</feature>
<dbReference type="InterPro" id="IPR025487">
    <property type="entry name" value="DUF4379"/>
</dbReference>
<proteinExistence type="predicted"/>
<comment type="caution">
    <text evidence="3">The sequence shown here is derived from an EMBL/GenBank/DDBJ whole genome shotgun (WGS) entry which is preliminary data.</text>
</comment>
<dbReference type="Pfam" id="PF14311">
    <property type="entry name" value="DUF4379"/>
    <property type="match status" value="2"/>
</dbReference>
<feature type="domain" description="Treble clef zinc finger" evidence="2">
    <location>
        <begin position="97"/>
        <end position="153"/>
    </location>
</feature>
<name>A0A552WX67_9MICO</name>
<dbReference type="Proteomes" id="UP000318693">
    <property type="component" value="Unassembled WGS sequence"/>
</dbReference>
<accession>A0A552WX67</accession>
<sequence>MSDRSVMLRLVSTGPKPSLAEARPDLAAEWHQDLNDPLGPGAVTCGVDRKVWWTCPRGHDYQAAIYHRVRNASGCPYCADRRVLKGFNDLTTTHPYLALEWHPTRNGDRKPETVIAGANVKRWWLCSAGHEWEALSSHRAGPRRVGCPYCSGHRAERGVTDLTSTHPQLAAEWHRDRNVGLAPLTYRQAVKGRSGGAARPVTTTRPRPRRAVAETSAQDAQSAPAEYSLRASTT</sequence>
<evidence type="ECO:0000256" key="1">
    <source>
        <dbReference type="SAM" id="MobiDB-lite"/>
    </source>
</evidence>
<dbReference type="PANTHER" id="PTHR37317">
    <property type="entry name" value="BLR8090 PROTEIN"/>
    <property type="match status" value="1"/>
</dbReference>
<gene>
    <name evidence="3" type="ORF">FJ693_01095</name>
</gene>
<evidence type="ECO:0000259" key="2">
    <source>
        <dbReference type="Pfam" id="PF14311"/>
    </source>
</evidence>
<protein>
    <recommendedName>
        <fullName evidence="2">Treble clef zinc finger domain-containing protein</fullName>
    </recommendedName>
</protein>
<reference evidence="3 4" key="1">
    <citation type="submission" date="2019-07" db="EMBL/GenBank/DDBJ databases">
        <title>Georgenia wutianyii sp. nov. and Georgenia *** sp. nov. isolated from plateau pika (Ochotona curzoniae) in the Qinghai-Tibet plateau of China.</title>
        <authorList>
            <person name="Tian Z."/>
        </authorList>
    </citation>
    <scope>NUCLEOTIDE SEQUENCE [LARGE SCALE GENOMIC DNA]</scope>
    <source>
        <strain evidence="3 4">Z446</strain>
    </source>
</reference>
<feature type="region of interest" description="Disordered" evidence="1">
    <location>
        <begin position="191"/>
        <end position="234"/>
    </location>
</feature>
<evidence type="ECO:0000313" key="4">
    <source>
        <dbReference type="Proteomes" id="UP000318693"/>
    </source>
</evidence>
<dbReference type="PANTHER" id="PTHR37317:SF1">
    <property type="entry name" value="ZINC-RIBBON DOMAIN-CONTAINING PROTEIN-RELATED"/>
    <property type="match status" value="1"/>
</dbReference>
<dbReference type="AlphaFoldDB" id="A0A552WX67"/>
<organism evidence="3 4">
    <name type="scientific">Georgenia yuyongxinii</name>
    <dbReference type="NCBI Taxonomy" id="2589797"/>
    <lineage>
        <taxon>Bacteria</taxon>
        <taxon>Bacillati</taxon>
        <taxon>Actinomycetota</taxon>
        <taxon>Actinomycetes</taxon>
        <taxon>Micrococcales</taxon>
        <taxon>Bogoriellaceae</taxon>
        <taxon>Georgenia</taxon>
    </lineage>
</organism>